<feature type="region of interest" description="Disordered" evidence="1">
    <location>
        <begin position="181"/>
        <end position="200"/>
    </location>
</feature>
<proteinExistence type="predicted"/>
<feature type="compositionally biased region" description="Basic residues" evidence="1">
    <location>
        <begin position="289"/>
        <end position="298"/>
    </location>
</feature>
<feature type="compositionally biased region" description="Basic and acidic residues" evidence="1">
    <location>
        <begin position="181"/>
        <end position="190"/>
    </location>
</feature>
<organism evidence="2">
    <name type="scientific">Eremomyces bilateralis CBS 781.70</name>
    <dbReference type="NCBI Taxonomy" id="1392243"/>
    <lineage>
        <taxon>Eukaryota</taxon>
        <taxon>Fungi</taxon>
        <taxon>Dikarya</taxon>
        <taxon>Ascomycota</taxon>
        <taxon>Pezizomycotina</taxon>
        <taxon>Dothideomycetes</taxon>
        <taxon>Dothideomycetes incertae sedis</taxon>
        <taxon>Eremomycetales</taxon>
        <taxon>Eremomycetaceae</taxon>
        <taxon>Eremomyces</taxon>
    </lineage>
</organism>
<dbReference type="EMBL" id="ML975152">
    <property type="protein sequence ID" value="KAF1814764.1"/>
    <property type="molecule type" value="Genomic_DNA"/>
</dbReference>
<dbReference type="RefSeq" id="XP_033536395.1">
    <property type="nucleotide sequence ID" value="XM_033682736.1"/>
</dbReference>
<feature type="region of interest" description="Disordered" evidence="1">
    <location>
        <begin position="321"/>
        <end position="461"/>
    </location>
</feature>
<accession>A0A6G1G9R4</accession>
<feature type="compositionally biased region" description="Pro residues" evidence="1">
    <location>
        <begin position="1"/>
        <end position="10"/>
    </location>
</feature>
<feature type="compositionally biased region" description="Low complexity" evidence="1">
    <location>
        <begin position="83"/>
        <end position="94"/>
    </location>
</feature>
<feature type="compositionally biased region" description="Basic residues" evidence="1">
    <location>
        <begin position="331"/>
        <end position="341"/>
    </location>
</feature>
<feature type="region of interest" description="Disordered" evidence="1">
    <location>
        <begin position="1"/>
        <end position="118"/>
    </location>
</feature>
<dbReference type="AlphaFoldDB" id="A0A6G1G9R4"/>
<feature type="compositionally biased region" description="Polar residues" evidence="1">
    <location>
        <begin position="191"/>
        <end position="200"/>
    </location>
</feature>
<feature type="compositionally biased region" description="Pro residues" evidence="1">
    <location>
        <begin position="67"/>
        <end position="79"/>
    </location>
</feature>
<reference evidence="4" key="3">
    <citation type="submission" date="2025-04" db="UniProtKB">
        <authorList>
            <consortium name="RefSeq"/>
        </authorList>
    </citation>
    <scope>IDENTIFICATION</scope>
    <source>
        <strain evidence="4">CBS 781.70</strain>
    </source>
</reference>
<feature type="region of interest" description="Disordered" evidence="1">
    <location>
        <begin position="265"/>
        <end position="304"/>
    </location>
</feature>
<protein>
    <submittedName>
        <fullName evidence="2 4">Uncharacterized protein</fullName>
    </submittedName>
</protein>
<evidence type="ECO:0000313" key="2">
    <source>
        <dbReference type="EMBL" id="KAF1814764.1"/>
    </source>
</evidence>
<dbReference type="OrthoDB" id="5404651at2759"/>
<dbReference type="Proteomes" id="UP000504638">
    <property type="component" value="Unplaced"/>
</dbReference>
<feature type="compositionally biased region" description="Basic and acidic residues" evidence="1">
    <location>
        <begin position="498"/>
        <end position="507"/>
    </location>
</feature>
<sequence>MVSTSPPDPPASQESIVTESDLGEPLSQQSTSSKLDVATLTATSPPPTSRGKRAKFASPAPFGYSFTPPPSSQIAPPPRRTLQRASSSATSQLSSPPPTIKPMDAQVASDQTPTADDIDALPTADLRVLAKNLSGSLRESRTTAAHYKLQYNMLCLDSSEISNRMAVELAMVQREVDVLQEAEERRREESTSPQQAQKSSAATVALVDEMTQQCTVLRNENVELRELLNQERKQCEGFETRTASLQEENDRLRTRIKKNREHINGLLDSMKDHPTSFSVSTTPHDHRSTPRNHPRHSTPLRPSQGQPFEALLLADKMLSQETTTTTAPSTPHRRPPAHHRASQSLSSLPSPRRAPLPLLHTPPNPSFRPVSLAPQSAPERAYRRRAGSSDSTISASSDCIAGATDGDEVPESQASRAATSMLRRTPVQSFSRSAKLPGVSGSAVAFPSEPHPASGLGSRTSVSQPLVQAKLFGHVKKPRGDGGYGGKRKFYDSVHEAAEGASKRSRGDGVGLGIGLARTPQV</sequence>
<dbReference type="GeneID" id="54423306"/>
<reference evidence="2 4" key="1">
    <citation type="submission" date="2020-01" db="EMBL/GenBank/DDBJ databases">
        <authorList>
            <consortium name="DOE Joint Genome Institute"/>
            <person name="Haridas S."/>
            <person name="Albert R."/>
            <person name="Binder M."/>
            <person name="Bloem J."/>
            <person name="Labutti K."/>
            <person name="Salamov A."/>
            <person name="Andreopoulos B."/>
            <person name="Baker S.E."/>
            <person name="Barry K."/>
            <person name="Bills G."/>
            <person name="Bluhm B.H."/>
            <person name="Cannon C."/>
            <person name="Castanera R."/>
            <person name="Culley D.E."/>
            <person name="Daum C."/>
            <person name="Ezra D."/>
            <person name="Gonzalez J.B."/>
            <person name="Henrissat B."/>
            <person name="Kuo A."/>
            <person name="Liang C."/>
            <person name="Lipzen A."/>
            <person name="Lutzoni F."/>
            <person name="Magnuson J."/>
            <person name="Mondo S."/>
            <person name="Nolan M."/>
            <person name="Ohm R."/>
            <person name="Pangilinan J."/>
            <person name="Park H.-J."/>
            <person name="Ramirez L."/>
            <person name="Alfaro M."/>
            <person name="Sun H."/>
            <person name="Tritt A."/>
            <person name="Yoshinaga Y."/>
            <person name="Zwiers L.-H."/>
            <person name="Turgeon B.G."/>
            <person name="Goodwin S.B."/>
            <person name="Spatafora J.W."/>
            <person name="Crous P.W."/>
            <person name="Grigoriev I.V."/>
        </authorList>
    </citation>
    <scope>NUCLEOTIDE SEQUENCE</scope>
    <source>
        <strain evidence="2 4">CBS 781.70</strain>
    </source>
</reference>
<evidence type="ECO:0000313" key="4">
    <source>
        <dbReference type="RefSeq" id="XP_033536395.1"/>
    </source>
</evidence>
<reference evidence="4" key="2">
    <citation type="submission" date="2020-04" db="EMBL/GenBank/DDBJ databases">
        <authorList>
            <consortium name="NCBI Genome Project"/>
        </authorList>
    </citation>
    <scope>NUCLEOTIDE SEQUENCE</scope>
    <source>
        <strain evidence="4">CBS 781.70</strain>
    </source>
</reference>
<keyword evidence="3" id="KW-1185">Reference proteome</keyword>
<evidence type="ECO:0000256" key="1">
    <source>
        <dbReference type="SAM" id="MobiDB-lite"/>
    </source>
</evidence>
<gene>
    <name evidence="2 4" type="ORF">P152DRAFT_512122</name>
</gene>
<feature type="region of interest" description="Disordered" evidence="1">
    <location>
        <begin position="498"/>
        <end position="522"/>
    </location>
</feature>
<feature type="compositionally biased region" description="Low complexity" evidence="1">
    <location>
        <begin position="388"/>
        <end position="401"/>
    </location>
</feature>
<evidence type="ECO:0000313" key="3">
    <source>
        <dbReference type="Proteomes" id="UP000504638"/>
    </source>
</evidence>
<feature type="compositionally biased region" description="Low complexity" evidence="1">
    <location>
        <begin position="342"/>
        <end position="359"/>
    </location>
</feature>
<name>A0A6G1G9R4_9PEZI</name>